<dbReference type="EMBL" id="HG001713">
    <property type="protein sequence ID" value="CDF34969.1"/>
    <property type="molecule type" value="Genomic_DNA"/>
</dbReference>
<dbReference type="KEGG" id="ccp:CHC_T00003301001"/>
<protein>
    <submittedName>
        <fullName evidence="2">Uncharacterized protein</fullName>
    </submittedName>
</protein>
<dbReference type="RefSeq" id="XP_005714788.1">
    <property type="nucleotide sequence ID" value="XM_005714731.1"/>
</dbReference>
<sequence length="59" mass="6898">MYREVPSLYNRTYSGYGALFAAYSAMKQSDMISKLAPLLWSVLISNVVRHKKMRHFRTL</sequence>
<name>R7QAA2_CHOCR</name>
<feature type="transmembrane region" description="Helical" evidence="1">
    <location>
        <begin position="31"/>
        <end position="48"/>
    </location>
</feature>
<keyword evidence="1" id="KW-0472">Membrane</keyword>
<dbReference type="Proteomes" id="UP000012073">
    <property type="component" value="Unassembled WGS sequence"/>
</dbReference>
<accession>R7QAA2</accession>
<proteinExistence type="predicted"/>
<dbReference type="GeneID" id="17322505"/>
<evidence type="ECO:0000256" key="1">
    <source>
        <dbReference type="SAM" id="Phobius"/>
    </source>
</evidence>
<keyword evidence="1" id="KW-1133">Transmembrane helix</keyword>
<evidence type="ECO:0000313" key="3">
    <source>
        <dbReference type="Proteomes" id="UP000012073"/>
    </source>
</evidence>
<dbReference type="AlphaFoldDB" id="R7QAA2"/>
<keyword evidence="3" id="KW-1185">Reference proteome</keyword>
<evidence type="ECO:0000313" key="2">
    <source>
        <dbReference type="EMBL" id="CDF34969.1"/>
    </source>
</evidence>
<dbReference type="Gramene" id="CDF34969">
    <property type="protein sequence ID" value="CDF34969"/>
    <property type="gene ID" value="CHC_T00003301001"/>
</dbReference>
<organism evidence="2 3">
    <name type="scientific">Chondrus crispus</name>
    <name type="common">Carrageen Irish moss</name>
    <name type="synonym">Polymorpha crispa</name>
    <dbReference type="NCBI Taxonomy" id="2769"/>
    <lineage>
        <taxon>Eukaryota</taxon>
        <taxon>Rhodophyta</taxon>
        <taxon>Florideophyceae</taxon>
        <taxon>Rhodymeniophycidae</taxon>
        <taxon>Gigartinales</taxon>
        <taxon>Gigartinaceae</taxon>
        <taxon>Chondrus</taxon>
    </lineage>
</organism>
<keyword evidence="1" id="KW-0812">Transmembrane</keyword>
<reference evidence="3" key="1">
    <citation type="journal article" date="2013" name="Proc. Natl. Acad. Sci. U.S.A.">
        <title>Genome structure and metabolic features in the red seaweed Chondrus crispus shed light on evolution of the Archaeplastida.</title>
        <authorList>
            <person name="Collen J."/>
            <person name="Porcel B."/>
            <person name="Carre W."/>
            <person name="Ball S.G."/>
            <person name="Chaparro C."/>
            <person name="Tonon T."/>
            <person name="Barbeyron T."/>
            <person name="Michel G."/>
            <person name="Noel B."/>
            <person name="Valentin K."/>
            <person name="Elias M."/>
            <person name="Artiguenave F."/>
            <person name="Arun A."/>
            <person name="Aury J.M."/>
            <person name="Barbosa-Neto J.F."/>
            <person name="Bothwell J.H."/>
            <person name="Bouget F.Y."/>
            <person name="Brillet L."/>
            <person name="Cabello-Hurtado F."/>
            <person name="Capella-Gutierrez S."/>
            <person name="Charrier B."/>
            <person name="Cladiere L."/>
            <person name="Cock J.M."/>
            <person name="Coelho S.M."/>
            <person name="Colleoni C."/>
            <person name="Czjzek M."/>
            <person name="Da Silva C."/>
            <person name="Delage L."/>
            <person name="Denoeud F."/>
            <person name="Deschamps P."/>
            <person name="Dittami S.M."/>
            <person name="Gabaldon T."/>
            <person name="Gachon C.M."/>
            <person name="Groisillier A."/>
            <person name="Herve C."/>
            <person name="Jabbari K."/>
            <person name="Katinka M."/>
            <person name="Kloareg B."/>
            <person name="Kowalczyk N."/>
            <person name="Labadie K."/>
            <person name="Leblanc C."/>
            <person name="Lopez P.J."/>
            <person name="McLachlan D.H."/>
            <person name="Meslet-Cladiere L."/>
            <person name="Moustafa A."/>
            <person name="Nehr Z."/>
            <person name="Nyvall Collen P."/>
            <person name="Panaud O."/>
            <person name="Partensky F."/>
            <person name="Poulain J."/>
            <person name="Rensing S.A."/>
            <person name="Rousvoal S."/>
            <person name="Samson G."/>
            <person name="Symeonidi A."/>
            <person name="Weissenbach J."/>
            <person name="Zambounis A."/>
            <person name="Wincker P."/>
            <person name="Boyen C."/>
        </authorList>
    </citation>
    <scope>NUCLEOTIDE SEQUENCE [LARGE SCALE GENOMIC DNA]</scope>
    <source>
        <strain evidence="3">cv. Stackhouse</strain>
    </source>
</reference>
<gene>
    <name evidence="2" type="ORF">CHC_T00003301001</name>
</gene>